<dbReference type="GeneID" id="81599542"/>
<protein>
    <recommendedName>
        <fullName evidence="3">Glycoside hydrolase family 93 protein</fullName>
    </recommendedName>
</protein>
<accession>A0AAD6C634</accession>
<dbReference type="SUPFAM" id="SSF110296">
    <property type="entry name" value="Oligoxyloglucan reducing end-specific cellobiohydrolase"/>
    <property type="match status" value="1"/>
</dbReference>
<evidence type="ECO:0000313" key="1">
    <source>
        <dbReference type="EMBL" id="KAJ5449468.1"/>
    </source>
</evidence>
<comment type="caution">
    <text evidence="1">The sequence shown here is derived from an EMBL/GenBank/DDBJ whole genome shotgun (WGS) entry which is preliminary data.</text>
</comment>
<gene>
    <name evidence="1" type="ORF">N7458_005917</name>
</gene>
<dbReference type="AlphaFoldDB" id="A0AAD6C634"/>
<dbReference type="Proteomes" id="UP001213681">
    <property type="component" value="Unassembled WGS sequence"/>
</dbReference>
<dbReference type="PANTHER" id="PTHR38792">
    <property type="entry name" value="BNR/ASP-BOX REPEAT DOMAIN PROTEIN (AFU_ORTHOLOGUE AFUA_7G06430)-RELATED"/>
    <property type="match status" value="1"/>
</dbReference>
<dbReference type="RefSeq" id="XP_056765003.1">
    <property type="nucleotide sequence ID" value="XM_056909299.1"/>
</dbReference>
<evidence type="ECO:0008006" key="3">
    <source>
        <dbReference type="Google" id="ProtNLM"/>
    </source>
</evidence>
<name>A0AAD6C634_9EURO</name>
<sequence length="364" mass="40499">MRHPPPTPGAFTTFNNNAVFFPPANYTSWRTIYGRTLQLPDESLLMTWEDYPPEPPTVYFPIYRSIDGGATWSEYSRVHDTMNGWGLRYQPFLYQLDQAWGKYAVGTILMAGASVPSDLSQAYIDLYASTDNAKTWQFVSHIAYGKGPETVTNGNAAIWEPYLMSYNGKMICFFSDQRDPAHAQKLVAVTTSDLVTWSADFDVVVYPTYADRPGMATVAHIESTNQYVMTYEYCGSQQCRAYYRVSSSPLTFASVQGLPIVSNDTAIAPVGSPYVIWTLHPNRTDGSGLIIMNGASREEVFVNEDTAHTNGWKRVNVGQWSSYSRSLRIIQVAGQKRLLLGNGGNMVSDSSCNWVVCGVVPIPT</sequence>
<evidence type="ECO:0000313" key="2">
    <source>
        <dbReference type="Proteomes" id="UP001213681"/>
    </source>
</evidence>
<reference evidence="1" key="2">
    <citation type="journal article" date="2023" name="IMA Fungus">
        <title>Comparative genomic study of the Penicillium genus elucidates a diverse pangenome and 15 lateral gene transfer events.</title>
        <authorList>
            <person name="Petersen C."/>
            <person name="Sorensen T."/>
            <person name="Nielsen M.R."/>
            <person name="Sondergaard T.E."/>
            <person name="Sorensen J.L."/>
            <person name="Fitzpatrick D.A."/>
            <person name="Frisvad J.C."/>
            <person name="Nielsen K.L."/>
        </authorList>
    </citation>
    <scope>NUCLEOTIDE SEQUENCE</scope>
    <source>
        <strain evidence="1">IBT 16125</strain>
    </source>
</reference>
<dbReference type="EMBL" id="JAPVEA010000006">
    <property type="protein sequence ID" value="KAJ5449468.1"/>
    <property type="molecule type" value="Genomic_DNA"/>
</dbReference>
<reference evidence="1" key="1">
    <citation type="submission" date="2022-12" db="EMBL/GenBank/DDBJ databases">
        <authorList>
            <person name="Petersen C."/>
        </authorList>
    </citation>
    <scope>NUCLEOTIDE SEQUENCE</scope>
    <source>
        <strain evidence="1">IBT 16125</strain>
    </source>
</reference>
<dbReference type="Gene3D" id="2.120.10.10">
    <property type="match status" value="1"/>
</dbReference>
<organism evidence="1 2">
    <name type="scientific">Penicillium daleae</name>
    <dbReference type="NCBI Taxonomy" id="63821"/>
    <lineage>
        <taxon>Eukaryota</taxon>
        <taxon>Fungi</taxon>
        <taxon>Dikarya</taxon>
        <taxon>Ascomycota</taxon>
        <taxon>Pezizomycotina</taxon>
        <taxon>Eurotiomycetes</taxon>
        <taxon>Eurotiomycetidae</taxon>
        <taxon>Eurotiales</taxon>
        <taxon>Aspergillaceae</taxon>
        <taxon>Penicillium</taxon>
    </lineage>
</organism>
<proteinExistence type="predicted"/>
<keyword evidence="2" id="KW-1185">Reference proteome</keyword>
<dbReference type="PANTHER" id="PTHR38792:SF3">
    <property type="entry name" value="BNR_ASP-BOX REPEAT DOMAIN PROTEIN (AFU_ORTHOLOGUE AFUA_7G06430)-RELATED"/>
    <property type="match status" value="1"/>
</dbReference>